<protein>
    <submittedName>
        <fullName evidence="1">MerR family transcriptional regulator</fullName>
    </submittedName>
</protein>
<dbReference type="AlphaFoldDB" id="A0A6S6RX35"/>
<sequence>MSSRTGPVLSGYIFEEEAMLSLSELCQSCQMPAEMLVKLVEYGIITPEGNAVRDQQAHQWLFQRSEMIRADKAFRMERDLGINFAGIALVMDLLVEVDDLRQQVYQMRIADQSAN</sequence>
<gene>
    <name evidence="1" type="ORF">HELGO_WM28959</name>
</gene>
<name>A0A6S6RX35_9GAMM</name>
<dbReference type="Pfam" id="PF13591">
    <property type="entry name" value="MerR_2"/>
    <property type="match status" value="1"/>
</dbReference>
<organism evidence="1">
    <name type="scientific">uncultured Thiotrichaceae bacterium</name>
    <dbReference type="NCBI Taxonomy" id="298394"/>
    <lineage>
        <taxon>Bacteria</taxon>
        <taxon>Pseudomonadati</taxon>
        <taxon>Pseudomonadota</taxon>
        <taxon>Gammaproteobacteria</taxon>
        <taxon>Thiotrichales</taxon>
        <taxon>Thiotrichaceae</taxon>
        <taxon>environmental samples</taxon>
    </lineage>
</organism>
<accession>A0A6S6RX35</accession>
<proteinExistence type="predicted"/>
<evidence type="ECO:0000313" key="1">
    <source>
        <dbReference type="EMBL" id="CAA6800621.1"/>
    </source>
</evidence>
<dbReference type="EMBL" id="CACVAY010000006">
    <property type="protein sequence ID" value="CAA6800621.1"/>
    <property type="molecule type" value="Genomic_DNA"/>
</dbReference>
<reference evidence="1" key="1">
    <citation type="submission" date="2020-01" db="EMBL/GenBank/DDBJ databases">
        <authorList>
            <person name="Meier V. D."/>
            <person name="Meier V D."/>
        </authorList>
    </citation>
    <scope>NUCLEOTIDE SEQUENCE</scope>
    <source>
        <strain evidence="1">HLG_WM_MAG_07</strain>
    </source>
</reference>
<dbReference type="Gene3D" id="1.10.1660.10">
    <property type="match status" value="1"/>
</dbReference>